<dbReference type="AlphaFoldDB" id="A0A8E2ELZ7"/>
<keyword evidence="2" id="KW-1185">Reference proteome</keyword>
<dbReference type="OrthoDB" id="9977941at2759"/>
<dbReference type="PANTHER" id="PTHR42060">
    <property type="entry name" value="NHL REPEAT-CONTAINING PROTEIN-RELATED"/>
    <property type="match status" value="1"/>
</dbReference>
<name>A0A8E2ELZ7_9PEZI</name>
<reference evidence="1 2" key="1">
    <citation type="journal article" date="2016" name="Nat. Commun.">
        <title>Ectomycorrhizal ecology is imprinted in the genome of the dominant symbiotic fungus Cenococcum geophilum.</title>
        <authorList>
            <consortium name="DOE Joint Genome Institute"/>
            <person name="Peter M."/>
            <person name="Kohler A."/>
            <person name="Ohm R.A."/>
            <person name="Kuo A."/>
            <person name="Krutzmann J."/>
            <person name="Morin E."/>
            <person name="Arend M."/>
            <person name="Barry K.W."/>
            <person name="Binder M."/>
            <person name="Choi C."/>
            <person name="Clum A."/>
            <person name="Copeland A."/>
            <person name="Grisel N."/>
            <person name="Haridas S."/>
            <person name="Kipfer T."/>
            <person name="LaButti K."/>
            <person name="Lindquist E."/>
            <person name="Lipzen A."/>
            <person name="Maire R."/>
            <person name="Meier B."/>
            <person name="Mihaltcheva S."/>
            <person name="Molinier V."/>
            <person name="Murat C."/>
            <person name="Poggeler S."/>
            <person name="Quandt C.A."/>
            <person name="Sperisen C."/>
            <person name="Tritt A."/>
            <person name="Tisserant E."/>
            <person name="Crous P.W."/>
            <person name="Henrissat B."/>
            <person name="Nehls U."/>
            <person name="Egli S."/>
            <person name="Spatafora J.W."/>
            <person name="Grigoriev I.V."/>
            <person name="Martin F.M."/>
        </authorList>
    </citation>
    <scope>NUCLEOTIDE SEQUENCE [LARGE SCALE GENOMIC DNA]</scope>
    <source>
        <strain evidence="1 2">CBS 459.81</strain>
    </source>
</reference>
<protein>
    <recommendedName>
        <fullName evidence="3">SMP-30/Gluconolactonase/LRE-like region domain-containing protein</fullName>
    </recommendedName>
</protein>
<dbReference type="Gene3D" id="2.120.10.30">
    <property type="entry name" value="TolB, C-terminal domain"/>
    <property type="match status" value="1"/>
</dbReference>
<dbReference type="InterPro" id="IPR011042">
    <property type="entry name" value="6-blade_b-propeller_TolB-like"/>
</dbReference>
<evidence type="ECO:0000313" key="2">
    <source>
        <dbReference type="Proteomes" id="UP000250266"/>
    </source>
</evidence>
<proteinExistence type="predicted"/>
<gene>
    <name evidence="1" type="ORF">K432DRAFT_412630</name>
</gene>
<dbReference type="InterPro" id="IPR052998">
    <property type="entry name" value="Hetero-Diels-Alderase-like"/>
</dbReference>
<dbReference type="PANTHER" id="PTHR42060:SF1">
    <property type="entry name" value="NHL REPEAT-CONTAINING PROTEIN"/>
    <property type="match status" value="1"/>
</dbReference>
<evidence type="ECO:0008006" key="3">
    <source>
        <dbReference type="Google" id="ProtNLM"/>
    </source>
</evidence>
<organism evidence="1 2">
    <name type="scientific">Lepidopterella palustris CBS 459.81</name>
    <dbReference type="NCBI Taxonomy" id="1314670"/>
    <lineage>
        <taxon>Eukaryota</taxon>
        <taxon>Fungi</taxon>
        <taxon>Dikarya</taxon>
        <taxon>Ascomycota</taxon>
        <taxon>Pezizomycotina</taxon>
        <taxon>Dothideomycetes</taxon>
        <taxon>Pleosporomycetidae</taxon>
        <taxon>Mytilinidiales</taxon>
        <taxon>Argynnaceae</taxon>
        <taxon>Lepidopterella</taxon>
    </lineage>
</organism>
<sequence length="304" mass="32539">MRQVLPVSKVYQFPDNGSWIENIVTRRNGQLLITRLDVPELWSINPKQGTASLLYSFPDVTSLAGIAEVREDVFAIVGMKLDLRTSKTYPGSGFVFTADLSKHTPVFKTIENIPQSAILNGVATFDSDQGVVLIAESLYGLIYKFSIDTGAYAIVGNDTVLKATPGASIGVNGVKVHRNYVYFTSSTLEKFGRIPLTKDASPAGPVEIIANTGGFLDDFVLARGGVAYLATDPNNTIISITPEGKISTVTGLLTSLEVAGDTSLAWGFEDGERVLYVATNGAQSAPVNGTIFEPGKVVKLVLDE</sequence>
<accession>A0A8E2ELZ7</accession>
<evidence type="ECO:0000313" key="1">
    <source>
        <dbReference type="EMBL" id="OCK86425.1"/>
    </source>
</evidence>
<dbReference type="EMBL" id="KV744805">
    <property type="protein sequence ID" value="OCK86425.1"/>
    <property type="molecule type" value="Genomic_DNA"/>
</dbReference>
<dbReference type="Proteomes" id="UP000250266">
    <property type="component" value="Unassembled WGS sequence"/>
</dbReference>
<dbReference type="SUPFAM" id="SSF63829">
    <property type="entry name" value="Calcium-dependent phosphotriesterase"/>
    <property type="match status" value="1"/>
</dbReference>